<evidence type="ECO:0000313" key="3">
    <source>
        <dbReference type="EMBL" id="MBO1306906.1"/>
    </source>
</evidence>
<accession>A0ABS3LBA9</accession>
<evidence type="ECO:0000259" key="1">
    <source>
        <dbReference type="Pfam" id="PF25984"/>
    </source>
</evidence>
<name>A0ABS3LBA9_9ENTE</name>
<organism evidence="3 4">
    <name type="scientific">Candidatus Enterococcus moelleringii</name>
    <dbReference type="NCBI Taxonomy" id="2815325"/>
    <lineage>
        <taxon>Bacteria</taxon>
        <taxon>Bacillati</taxon>
        <taxon>Bacillota</taxon>
        <taxon>Bacilli</taxon>
        <taxon>Lactobacillales</taxon>
        <taxon>Enterococcaceae</taxon>
        <taxon>Enterococcus</taxon>
    </lineage>
</organism>
<dbReference type="PANTHER" id="PTHR30469:SF15">
    <property type="entry name" value="HLYD FAMILY OF SECRETION PROTEINS"/>
    <property type="match status" value="1"/>
</dbReference>
<evidence type="ECO:0000259" key="2">
    <source>
        <dbReference type="Pfam" id="PF25989"/>
    </source>
</evidence>
<keyword evidence="4" id="KW-1185">Reference proteome</keyword>
<sequence>MKKVLIGISALIIAGTGFFLYQNTQAKAKADTQSIELYEVKKQTPLHLKGQVQPVRTQTVLVNPEKGSVQTIHVKNGDHVLKDAELITYSGGEKIRATDNAIVTSLDEDAKNNPQKPLMVLKSEETIINGTVTEYDRSQVRLEETVDIQCVNDEKTVKGRVKTISEVNSDLSETQQSGIVSYDFTAVPDEPILAGYSVEVLIPRNEVHLPLKSVVEHGGNHYVYSVSSGKAQEESVTVEKRKGYYILRDGVSTDDKIIKDASDIKDGMEVTVE</sequence>
<evidence type="ECO:0000313" key="4">
    <source>
        <dbReference type="Proteomes" id="UP000664601"/>
    </source>
</evidence>
<reference evidence="3 4" key="1">
    <citation type="submission" date="2021-03" db="EMBL/GenBank/DDBJ databases">
        <title>Enterococcal diversity collection.</title>
        <authorList>
            <person name="Gilmore M.S."/>
            <person name="Schwartzman J."/>
            <person name="Van Tyne D."/>
            <person name="Martin M."/>
            <person name="Earl A.M."/>
            <person name="Manson A.L."/>
            <person name="Straub T."/>
            <person name="Salamzade R."/>
            <person name="Saavedra J."/>
            <person name="Lebreton F."/>
            <person name="Prichula J."/>
            <person name="Schaufler K."/>
            <person name="Gaca A."/>
            <person name="Sgardioli B."/>
            <person name="Wagenaar J."/>
            <person name="Strong T."/>
        </authorList>
    </citation>
    <scope>NUCLEOTIDE SEQUENCE [LARGE SCALE GENOMIC DNA]</scope>
    <source>
        <strain evidence="3 4">669A</strain>
    </source>
</reference>
<comment type="caution">
    <text evidence="3">The sequence shown here is derived from an EMBL/GenBank/DDBJ whole genome shotgun (WGS) entry which is preliminary data.</text>
</comment>
<dbReference type="PANTHER" id="PTHR30469">
    <property type="entry name" value="MULTIDRUG RESISTANCE PROTEIN MDTA"/>
    <property type="match status" value="1"/>
</dbReference>
<dbReference type="Pfam" id="PF25984">
    <property type="entry name" value="BSH_YknX"/>
    <property type="match status" value="1"/>
</dbReference>
<dbReference type="InterPro" id="IPR058637">
    <property type="entry name" value="YknX-like_C"/>
</dbReference>
<protein>
    <submittedName>
        <fullName evidence="3">Efflux RND transporter periplasmic adaptor subunit</fullName>
    </submittedName>
</protein>
<dbReference type="Gene3D" id="2.40.420.20">
    <property type="match status" value="1"/>
</dbReference>
<dbReference type="RefSeq" id="WP_207673827.1">
    <property type="nucleotide sequence ID" value="NZ_JAFREM010000018.1"/>
</dbReference>
<dbReference type="Pfam" id="PF25989">
    <property type="entry name" value="YknX_C"/>
    <property type="match status" value="1"/>
</dbReference>
<dbReference type="InterPro" id="IPR058639">
    <property type="entry name" value="BSH_YknX-like"/>
</dbReference>
<dbReference type="Proteomes" id="UP000664601">
    <property type="component" value="Unassembled WGS sequence"/>
</dbReference>
<proteinExistence type="predicted"/>
<gene>
    <name evidence="3" type="ORF">JZO70_12080</name>
</gene>
<feature type="domain" description="YknX-like barrel-sandwich hybrid" evidence="1">
    <location>
        <begin position="58"/>
        <end position="136"/>
    </location>
</feature>
<feature type="domain" description="YknX-like C-terminal permuted SH3-like" evidence="2">
    <location>
        <begin position="208"/>
        <end position="272"/>
    </location>
</feature>
<dbReference type="EMBL" id="JAFREM010000018">
    <property type="protein sequence ID" value="MBO1306906.1"/>
    <property type="molecule type" value="Genomic_DNA"/>
</dbReference>